<dbReference type="AlphaFoldDB" id="M2P6J4"/>
<dbReference type="RefSeq" id="WP_004804376.1">
    <property type="nucleotide sequence ID" value="NZ_KB446651.1"/>
</dbReference>
<dbReference type="Proteomes" id="UP000011758">
    <property type="component" value="Unassembled WGS sequence"/>
</dbReference>
<evidence type="ECO:0000313" key="2">
    <source>
        <dbReference type="Proteomes" id="UP000011758"/>
    </source>
</evidence>
<dbReference type="BioCyc" id="ECAT999415-HMP:GTTI-1904-MONOMER"/>
<sequence length="46" mass="5221">MDNTVIFNKVDQISREMIEGIKTIVQIPSVQLSPEMFGKDIKEALN</sequence>
<protein>
    <submittedName>
        <fullName evidence="1">Uncharacterized protein</fullName>
    </submittedName>
</protein>
<organism evidence="1 2">
    <name type="scientific">Eggerthia catenaformis OT 569 = DSM 20559</name>
    <dbReference type="NCBI Taxonomy" id="999415"/>
    <lineage>
        <taxon>Bacteria</taxon>
        <taxon>Bacillati</taxon>
        <taxon>Bacillota</taxon>
        <taxon>Erysipelotrichia</taxon>
        <taxon>Erysipelotrichales</taxon>
        <taxon>Coprobacillaceae</taxon>
        <taxon>Eggerthia</taxon>
    </lineage>
</organism>
<reference evidence="1 2" key="1">
    <citation type="submission" date="2013-02" db="EMBL/GenBank/DDBJ databases">
        <title>The Genome Sequence of Lactobacillus catenaformis F0143.</title>
        <authorList>
            <consortium name="The Broad Institute Genome Sequencing Platform"/>
            <person name="Earl A."/>
            <person name="Ward D."/>
            <person name="Feldgarden M."/>
            <person name="Gevers D."/>
            <person name="Izard J."/>
            <person name="Blanton J.M."/>
            <person name="Mathney J."/>
            <person name="Dewhirst F.E."/>
            <person name="Young S.K."/>
            <person name="Zeng Q."/>
            <person name="Gargeya S."/>
            <person name="Fitzgerald M."/>
            <person name="Haas B."/>
            <person name="Abouelleil A."/>
            <person name="Alvarado L."/>
            <person name="Arachchi H.M."/>
            <person name="Berlin A."/>
            <person name="Chapman S.B."/>
            <person name="Gearin G."/>
            <person name="Goldberg J."/>
            <person name="Griggs A."/>
            <person name="Gujja S."/>
            <person name="Hansen M."/>
            <person name="Heiman D."/>
            <person name="Howarth C."/>
            <person name="Larimer J."/>
            <person name="Lui A."/>
            <person name="MacDonald P.J.P."/>
            <person name="McCowen C."/>
            <person name="Montmayeur A."/>
            <person name="Murphy C."/>
            <person name="Neiman D."/>
            <person name="Pearson M."/>
            <person name="Priest M."/>
            <person name="Roberts A."/>
            <person name="Saif S."/>
            <person name="Shea T."/>
            <person name="Sisk P."/>
            <person name="Stolte C."/>
            <person name="Sykes S."/>
            <person name="Wortman J."/>
            <person name="Nusbaum C."/>
            <person name="Birren B."/>
        </authorList>
    </citation>
    <scope>NUCLEOTIDE SEQUENCE [LARGE SCALE GENOMIC DNA]</scope>
    <source>
        <strain evidence="1 2">OT 569</strain>
    </source>
</reference>
<proteinExistence type="predicted"/>
<gene>
    <name evidence="1" type="ORF">HMPREF9943_01839</name>
</gene>
<dbReference type="EMBL" id="AGEJ01000028">
    <property type="protein sequence ID" value="EMD15892.1"/>
    <property type="molecule type" value="Genomic_DNA"/>
</dbReference>
<name>M2P6J4_9FIRM</name>
<keyword evidence="2" id="KW-1185">Reference proteome</keyword>
<comment type="caution">
    <text evidence="1">The sequence shown here is derived from an EMBL/GenBank/DDBJ whole genome shotgun (WGS) entry which is preliminary data.</text>
</comment>
<accession>M2P6J4</accession>
<dbReference type="STRING" id="999415.HMPREF9943_01839"/>
<evidence type="ECO:0000313" key="1">
    <source>
        <dbReference type="EMBL" id="EMD15892.1"/>
    </source>
</evidence>